<comment type="similarity">
    <text evidence="1">Belongs to the helicase family. UvrD subfamily.</text>
</comment>
<dbReference type="GO" id="GO:0005524">
    <property type="term" value="F:ATP binding"/>
    <property type="evidence" value="ECO:0007669"/>
    <property type="project" value="UniProtKB-UniRule"/>
</dbReference>
<proteinExistence type="inferred from homology"/>
<dbReference type="InterPro" id="IPR014017">
    <property type="entry name" value="DNA_helicase_UvrD-like_C"/>
</dbReference>
<feature type="domain" description="UvrD-like helicase ATP-binding" evidence="12">
    <location>
        <begin position="3"/>
        <end position="278"/>
    </location>
</feature>
<accession>A0A2M6WIS9</accession>
<dbReference type="Gene3D" id="3.40.50.300">
    <property type="entry name" value="P-loop containing nucleotide triphosphate hydrolases"/>
    <property type="match status" value="3"/>
</dbReference>
<evidence type="ECO:0000259" key="13">
    <source>
        <dbReference type="PROSITE" id="PS51217"/>
    </source>
</evidence>
<dbReference type="InterPro" id="IPR000212">
    <property type="entry name" value="DNA_helicase_UvrD/REP"/>
</dbReference>
<dbReference type="InterPro" id="IPR013986">
    <property type="entry name" value="DExx_box_DNA_helicase_dom_sf"/>
</dbReference>
<evidence type="ECO:0000256" key="9">
    <source>
        <dbReference type="ARBA" id="ARBA00034808"/>
    </source>
</evidence>
<keyword evidence="6" id="KW-0238">DNA-binding</keyword>
<dbReference type="EMBL" id="PFBA01000012">
    <property type="protein sequence ID" value="PIT92708.1"/>
    <property type="molecule type" value="Genomic_DNA"/>
</dbReference>
<dbReference type="GO" id="GO:0043138">
    <property type="term" value="F:3'-5' DNA helicase activity"/>
    <property type="evidence" value="ECO:0007669"/>
    <property type="project" value="UniProtKB-EC"/>
</dbReference>
<dbReference type="Gene3D" id="1.10.10.160">
    <property type="match status" value="1"/>
</dbReference>
<evidence type="ECO:0000256" key="2">
    <source>
        <dbReference type="ARBA" id="ARBA00022741"/>
    </source>
</evidence>
<keyword evidence="3 11" id="KW-0378">Hydrolase</keyword>
<evidence type="ECO:0000313" key="14">
    <source>
        <dbReference type="EMBL" id="PIT92708.1"/>
    </source>
</evidence>
<protein>
    <recommendedName>
        <fullName evidence="9">DNA 3'-5' helicase</fullName>
        <ecNumber evidence="9">5.6.2.4</ecNumber>
    </recommendedName>
</protein>
<dbReference type="CDD" id="cd17932">
    <property type="entry name" value="DEXQc_UvrD"/>
    <property type="match status" value="1"/>
</dbReference>
<keyword evidence="2 11" id="KW-0547">Nucleotide-binding</keyword>
<evidence type="ECO:0000256" key="3">
    <source>
        <dbReference type="ARBA" id="ARBA00022801"/>
    </source>
</evidence>
<dbReference type="EC" id="5.6.2.4" evidence="9"/>
<reference evidence="15" key="1">
    <citation type="submission" date="2017-09" db="EMBL/GenBank/DDBJ databases">
        <title>Depth-based differentiation of microbial function through sediment-hosted aquifers and enrichment of novel symbionts in the deep terrestrial subsurface.</title>
        <authorList>
            <person name="Probst A.J."/>
            <person name="Ladd B."/>
            <person name="Jarett J.K."/>
            <person name="Geller-Mcgrath D.E."/>
            <person name="Sieber C.M.K."/>
            <person name="Emerson J.B."/>
            <person name="Anantharaman K."/>
            <person name="Thomas B.C."/>
            <person name="Malmstrom R."/>
            <person name="Stieglmeier M."/>
            <person name="Klingl A."/>
            <person name="Woyke T."/>
            <person name="Ryan C.M."/>
            <person name="Banfield J.F."/>
        </authorList>
    </citation>
    <scope>NUCLEOTIDE SEQUENCE [LARGE SCALE GENOMIC DNA]</scope>
</reference>
<organism evidence="14 15">
    <name type="scientific">Candidatus Harrisonbacteria bacterium CG10_big_fil_rev_8_21_14_0_10_42_17</name>
    <dbReference type="NCBI Taxonomy" id="1974584"/>
    <lineage>
        <taxon>Bacteria</taxon>
        <taxon>Candidatus Harrisoniibacteriota</taxon>
    </lineage>
</organism>
<dbReference type="Proteomes" id="UP000228635">
    <property type="component" value="Unassembled WGS sequence"/>
</dbReference>
<dbReference type="PROSITE" id="PS51217">
    <property type="entry name" value="UVRD_HELICASE_CTER"/>
    <property type="match status" value="1"/>
</dbReference>
<name>A0A2M6WIS9_9BACT</name>
<dbReference type="PANTHER" id="PTHR11070">
    <property type="entry name" value="UVRD / RECB / PCRA DNA HELICASE FAMILY MEMBER"/>
    <property type="match status" value="1"/>
</dbReference>
<evidence type="ECO:0000256" key="10">
    <source>
        <dbReference type="ARBA" id="ARBA00048988"/>
    </source>
</evidence>
<keyword evidence="4 11" id="KW-0347">Helicase</keyword>
<comment type="catalytic activity">
    <reaction evidence="8">
        <text>Couples ATP hydrolysis with the unwinding of duplex DNA by translocating in the 3'-5' direction.</text>
        <dbReference type="EC" id="5.6.2.4"/>
    </reaction>
</comment>
<dbReference type="GO" id="GO:0003677">
    <property type="term" value="F:DNA binding"/>
    <property type="evidence" value="ECO:0007669"/>
    <property type="project" value="UniProtKB-KW"/>
</dbReference>
<keyword evidence="7" id="KW-0413">Isomerase</keyword>
<dbReference type="AlphaFoldDB" id="A0A2M6WIS9"/>
<dbReference type="PANTHER" id="PTHR11070:SF2">
    <property type="entry name" value="ATP-DEPENDENT DNA HELICASE SRS2"/>
    <property type="match status" value="1"/>
</dbReference>
<dbReference type="InterPro" id="IPR014016">
    <property type="entry name" value="UvrD-like_ATP-bd"/>
</dbReference>
<evidence type="ECO:0000256" key="11">
    <source>
        <dbReference type="PROSITE-ProRule" id="PRU00560"/>
    </source>
</evidence>
<evidence type="ECO:0000256" key="1">
    <source>
        <dbReference type="ARBA" id="ARBA00009922"/>
    </source>
</evidence>
<dbReference type="CDD" id="cd18807">
    <property type="entry name" value="SF1_C_UvrD"/>
    <property type="match status" value="1"/>
</dbReference>
<evidence type="ECO:0000256" key="7">
    <source>
        <dbReference type="ARBA" id="ARBA00023235"/>
    </source>
</evidence>
<dbReference type="Gene3D" id="1.10.486.10">
    <property type="entry name" value="PCRA, domain 4"/>
    <property type="match status" value="2"/>
</dbReference>
<evidence type="ECO:0000313" key="15">
    <source>
        <dbReference type="Proteomes" id="UP000228635"/>
    </source>
</evidence>
<dbReference type="InterPro" id="IPR027417">
    <property type="entry name" value="P-loop_NTPase"/>
</dbReference>
<evidence type="ECO:0000256" key="8">
    <source>
        <dbReference type="ARBA" id="ARBA00034617"/>
    </source>
</evidence>
<dbReference type="Pfam" id="PF13361">
    <property type="entry name" value="UvrD_C"/>
    <property type="match status" value="2"/>
</dbReference>
<evidence type="ECO:0000256" key="6">
    <source>
        <dbReference type="ARBA" id="ARBA00023125"/>
    </source>
</evidence>
<dbReference type="GO" id="GO:0005829">
    <property type="term" value="C:cytosol"/>
    <property type="evidence" value="ECO:0007669"/>
    <property type="project" value="TreeGrafter"/>
</dbReference>
<comment type="catalytic activity">
    <reaction evidence="10">
        <text>ATP + H2O = ADP + phosphate + H(+)</text>
        <dbReference type="Rhea" id="RHEA:13065"/>
        <dbReference type="ChEBI" id="CHEBI:15377"/>
        <dbReference type="ChEBI" id="CHEBI:15378"/>
        <dbReference type="ChEBI" id="CHEBI:30616"/>
        <dbReference type="ChEBI" id="CHEBI:43474"/>
        <dbReference type="ChEBI" id="CHEBI:456216"/>
        <dbReference type="EC" id="5.6.2.4"/>
    </reaction>
</comment>
<dbReference type="SUPFAM" id="SSF52540">
    <property type="entry name" value="P-loop containing nucleoside triphosphate hydrolases"/>
    <property type="match status" value="1"/>
</dbReference>
<dbReference type="Pfam" id="PF00580">
    <property type="entry name" value="UvrD-helicase"/>
    <property type="match status" value="1"/>
</dbReference>
<evidence type="ECO:0000256" key="4">
    <source>
        <dbReference type="ARBA" id="ARBA00022806"/>
    </source>
</evidence>
<keyword evidence="5 11" id="KW-0067">ATP-binding</keyword>
<feature type="domain" description="UvrD-like helicase C-terminal" evidence="13">
    <location>
        <begin position="279"/>
        <end position="508"/>
    </location>
</feature>
<gene>
    <name evidence="14" type="ORF">COU08_00910</name>
</gene>
<evidence type="ECO:0000256" key="5">
    <source>
        <dbReference type="ARBA" id="ARBA00022840"/>
    </source>
</evidence>
<evidence type="ECO:0000259" key="12">
    <source>
        <dbReference type="PROSITE" id="PS51198"/>
    </source>
</evidence>
<dbReference type="GO" id="GO:0000725">
    <property type="term" value="P:recombinational repair"/>
    <property type="evidence" value="ECO:0007669"/>
    <property type="project" value="TreeGrafter"/>
</dbReference>
<sequence length="597" mass="68052">MSTELNPQQEKAVSHEKGPLLVIAGAGSGKTRTLTSRLIHLLSSGVPPQNVLAITFTNKAAGEMKKRVFSHPGLTHFSLEQSPFVGTFHSFGCKLLREQSSHLGRNPSFSIFDTDDSLRIFKALAQDLGYSRERLNPLKAASVISRAKNELEGPETITSQEVRVLFERYEEVLAESNAFDFDDLIEKLVVLLQTNPSLLAYYRDRYRYVLVDEFQDVNTSQYELVRLLADEHRNLTVVGDDAQSIYRFRGSDFRNFLHFDQDWPDATVVALGQNYRSTQSILAAASGLILHNNNQKHKKLWTDNDPGSPITIAATLSEDDEAMWIVERVTSLLQQSNISPSIGLLYRTNAQSRALEQALIATRIPYVIYGGVRFYDRQEVKDIIAFLRIAHNPLDRAALIRLQKTFPKKIHIPLLEQLPSVSGALSLLELISWFLKKADYHSFLERKFQNADERKENITELISYAETFHDITSFLERVSLLESHDQPRGSLTDKPVHCHLTTIHLAKGLEFDHVFIVGCDEGILPHHRSFTSRDELEEERRLMYVAMTRARQGLSLSFSHLPSRFLYEIPPEHTYFINLKTDSSSHDLPDEEELYIE</sequence>
<feature type="binding site" evidence="11">
    <location>
        <begin position="24"/>
        <end position="31"/>
    </location>
    <ligand>
        <name>ATP</name>
        <dbReference type="ChEBI" id="CHEBI:30616"/>
    </ligand>
</feature>
<dbReference type="GO" id="GO:0016887">
    <property type="term" value="F:ATP hydrolysis activity"/>
    <property type="evidence" value="ECO:0007669"/>
    <property type="project" value="RHEA"/>
</dbReference>
<comment type="caution">
    <text evidence="14">The sequence shown here is derived from an EMBL/GenBank/DDBJ whole genome shotgun (WGS) entry which is preliminary data.</text>
</comment>
<dbReference type="PROSITE" id="PS51198">
    <property type="entry name" value="UVRD_HELICASE_ATP_BIND"/>
    <property type="match status" value="1"/>
</dbReference>